<dbReference type="GO" id="GO:0042121">
    <property type="term" value="P:alginic acid biosynthetic process"/>
    <property type="evidence" value="ECO:0007669"/>
    <property type="project" value="InterPro"/>
</dbReference>
<keyword evidence="7 9" id="KW-0808">Transferase</keyword>
<dbReference type="RefSeq" id="WP_074224666.1">
    <property type="nucleotide sequence ID" value="NZ_FSRC01000001.1"/>
</dbReference>
<evidence type="ECO:0000256" key="5">
    <source>
        <dbReference type="ARBA" id="ARBA00022989"/>
    </source>
</evidence>
<dbReference type="PANTHER" id="PTHR13285">
    <property type="entry name" value="ACYLTRANSFERASE"/>
    <property type="match status" value="1"/>
</dbReference>
<feature type="transmembrane region" description="Helical" evidence="8">
    <location>
        <begin position="339"/>
        <end position="354"/>
    </location>
</feature>
<feature type="transmembrane region" description="Helical" evidence="8">
    <location>
        <begin position="6"/>
        <end position="22"/>
    </location>
</feature>
<dbReference type="OrthoDB" id="9805788at2"/>
<accession>A0A1N6ED15</accession>
<dbReference type="InterPro" id="IPR051085">
    <property type="entry name" value="MB_O-acyltransferase"/>
</dbReference>
<dbReference type="PANTHER" id="PTHR13285:SF18">
    <property type="entry name" value="PROTEIN-CYSTEINE N-PALMITOYLTRANSFERASE RASP"/>
    <property type="match status" value="1"/>
</dbReference>
<evidence type="ECO:0000313" key="10">
    <source>
        <dbReference type="Proteomes" id="UP000185221"/>
    </source>
</evidence>
<protein>
    <submittedName>
        <fullName evidence="9">D-alanyl-lipoteichoic acid acyltransferase DltB, MBOAT superfamily</fullName>
    </submittedName>
</protein>
<keyword evidence="10" id="KW-1185">Reference proteome</keyword>
<keyword evidence="4 8" id="KW-0812">Transmembrane</keyword>
<gene>
    <name evidence="9" type="ORF">SAMN05444394_1996</name>
</gene>
<evidence type="ECO:0000256" key="1">
    <source>
        <dbReference type="ARBA" id="ARBA00004651"/>
    </source>
</evidence>
<dbReference type="STRING" id="226505.SAMN05444394_1996"/>
<evidence type="ECO:0000256" key="7">
    <source>
        <dbReference type="PIRNR" id="PIRNR016636"/>
    </source>
</evidence>
<proteinExistence type="inferred from homology"/>
<dbReference type="InterPro" id="IPR024194">
    <property type="entry name" value="Ac/AlaTfrase_AlgI/DltB"/>
</dbReference>
<comment type="similarity">
    <text evidence="2 7">Belongs to the membrane-bound acyltransferase family.</text>
</comment>
<dbReference type="EMBL" id="FSRC01000001">
    <property type="protein sequence ID" value="SIN80919.1"/>
    <property type="molecule type" value="Genomic_DNA"/>
</dbReference>
<feature type="transmembrane region" description="Helical" evidence="8">
    <location>
        <begin position="434"/>
        <end position="456"/>
    </location>
</feature>
<dbReference type="InterPro" id="IPR028362">
    <property type="entry name" value="AlgI"/>
</dbReference>
<feature type="transmembrane region" description="Helical" evidence="8">
    <location>
        <begin position="397"/>
        <end position="414"/>
    </location>
</feature>
<dbReference type="GO" id="GO:0016746">
    <property type="term" value="F:acyltransferase activity"/>
    <property type="evidence" value="ECO:0007669"/>
    <property type="project" value="UniProtKB-KW"/>
</dbReference>
<evidence type="ECO:0000256" key="2">
    <source>
        <dbReference type="ARBA" id="ARBA00010323"/>
    </source>
</evidence>
<feature type="transmembrane region" description="Helical" evidence="8">
    <location>
        <begin position="107"/>
        <end position="125"/>
    </location>
</feature>
<keyword evidence="6 7" id="KW-0472">Membrane</keyword>
<name>A0A1N6ED15_9BACT</name>
<reference evidence="10" key="1">
    <citation type="submission" date="2016-11" db="EMBL/GenBank/DDBJ databases">
        <authorList>
            <person name="Varghese N."/>
            <person name="Submissions S."/>
        </authorList>
    </citation>
    <scope>NUCLEOTIDE SEQUENCE [LARGE SCALE GENOMIC DNA]</scope>
    <source>
        <strain evidence="10">DSM 15292</strain>
    </source>
</reference>
<dbReference type="Pfam" id="PF03062">
    <property type="entry name" value="MBOAT"/>
    <property type="match status" value="1"/>
</dbReference>
<dbReference type="Proteomes" id="UP000185221">
    <property type="component" value="Unassembled WGS sequence"/>
</dbReference>
<dbReference type="PIRSF" id="PIRSF500217">
    <property type="entry name" value="AlgI"/>
    <property type="match status" value="1"/>
</dbReference>
<comment type="subcellular location">
    <subcellularLocation>
        <location evidence="1">Cell membrane</location>
        <topology evidence="1">Multi-pass membrane protein</topology>
    </subcellularLocation>
</comment>
<feature type="transmembrane region" description="Helical" evidence="8">
    <location>
        <begin position="137"/>
        <end position="161"/>
    </location>
</feature>
<keyword evidence="3 7" id="KW-1003">Cell membrane</keyword>
<dbReference type="InterPro" id="IPR004299">
    <property type="entry name" value="MBOAT_fam"/>
</dbReference>
<dbReference type="PIRSF" id="PIRSF016636">
    <property type="entry name" value="AlgI_DltB"/>
    <property type="match status" value="1"/>
</dbReference>
<evidence type="ECO:0000256" key="6">
    <source>
        <dbReference type="ARBA" id="ARBA00023136"/>
    </source>
</evidence>
<evidence type="ECO:0000256" key="3">
    <source>
        <dbReference type="ARBA" id="ARBA00022475"/>
    </source>
</evidence>
<evidence type="ECO:0000256" key="8">
    <source>
        <dbReference type="SAM" id="Phobius"/>
    </source>
</evidence>
<evidence type="ECO:0000256" key="4">
    <source>
        <dbReference type="ARBA" id="ARBA00022692"/>
    </source>
</evidence>
<evidence type="ECO:0000313" key="9">
    <source>
        <dbReference type="EMBL" id="SIN80919.1"/>
    </source>
</evidence>
<feature type="transmembrane region" description="Helical" evidence="8">
    <location>
        <begin position="477"/>
        <end position="493"/>
    </location>
</feature>
<organism evidence="9 10">
    <name type="scientific">Algoriphagus halophilus</name>
    <dbReference type="NCBI Taxonomy" id="226505"/>
    <lineage>
        <taxon>Bacteria</taxon>
        <taxon>Pseudomonadati</taxon>
        <taxon>Bacteroidota</taxon>
        <taxon>Cytophagia</taxon>
        <taxon>Cytophagales</taxon>
        <taxon>Cyclobacteriaceae</taxon>
        <taxon>Algoriphagus</taxon>
    </lineage>
</organism>
<dbReference type="AlphaFoldDB" id="A0A1N6ED15"/>
<sequence length="504" mass="58693">MLFNSFTFLIFLPIVFLLYWFVFQKNLKFQNAFLLLASYVFYGWWDWRFLGLIIASSAIDFWCGLKMSTDDGQQSTADLNQFEIEKGLTTDNRPLKTENWFTGRKRYLAISLIFNLGILAFFKYFNFFIDSAADFILLLGFQPHISTLNLILPVGISFYTFQTLSYSIDVYKGKLKPTKDPIAFFTFVAFFPQLVAGPIERASNLLPQFFKKREFEYQKGSDGMKLILWGLFKKMVIADNCALVVNPIFENYQTASGLELIMGAILFAFQIYGDFSGYSDIAIGVAKLFGFDLMTNFRTPYFSRDIAEFWRRWHISLSTWFRDYLYIPLGGSRVIKAKAIRNIFIVFLVSGFWHGANWTFIVWGGIHAALFIPIFLIGKNRTHLHEGSHLIPSFKEALKMVSTFTLVCIAWVFFRADSVGDAWGYLGGLFKNPLLPRNFAWLGYDIRIALILFLGLEWIGRFQFNWLGRLEGKWYRYPVYLFTGFLIVFWGVFTEAKEFIYFQF</sequence>
<keyword evidence="7 9" id="KW-0012">Acyltransferase</keyword>
<dbReference type="GO" id="GO:0005886">
    <property type="term" value="C:plasma membrane"/>
    <property type="evidence" value="ECO:0007669"/>
    <property type="project" value="UniProtKB-SubCell"/>
</dbReference>
<keyword evidence="5 8" id="KW-1133">Transmembrane helix</keyword>
<feature type="transmembrane region" description="Helical" evidence="8">
    <location>
        <begin position="360"/>
        <end position="377"/>
    </location>
</feature>